<organism evidence="2 3">
    <name type="scientific">Lujinxingia vulgaris</name>
    <dbReference type="NCBI Taxonomy" id="2600176"/>
    <lineage>
        <taxon>Bacteria</taxon>
        <taxon>Deltaproteobacteria</taxon>
        <taxon>Bradymonadales</taxon>
        <taxon>Lujinxingiaceae</taxon>
        <taxon>Lujinxingia</taxon>
    </lineage>
</organism>
<comment type="caution">
    <text evidence="2">The sequence shown here is derived from an EMBL/GenBank/DDBJ whole genome shotgun (WGS) entry which is preliminary data.</text>
</comment>
<dbReference type="Pfam" id="PF03831">
    <property type="entry name" value="YjdM"/>
    <property type="match status" value="1"/>
</dbReference>
<dbReference type="InterPro" id="IPR013988">
    <property type="entry name" value="YjdM_C"/>
</dbReference>
<reference evidence="2 3" key="1">
    <citation type="submission" date="2019-08" db="EMBL/GenBank/DDBJ databases">
        <title>Bradymonadales sp. TMQ2.</title>
        <authorList>
            <person name="Liang Q."/>
        </authorList>
    </citation>
    <scope>NUCLEOTIDE SEQUENCE [LARGE SCALE GENOMIC DNA]</scope>
    <source>
        <strain evidence="2 3">TMQ2</strain>
    </source>
</reference>
<dbReference type="AlphaFoldDB" id="A0A5C6XKK3"/>
<evidence type="ECO:0000259" key="1">
    <source>
        <dbReference type="SMART" id="SM00782"/>
    </source>
</evidence>
<name>A0A5C6XKK3_9DELT</name>
<dbReference type="PANTHER" id="PTHR30305">
    <property type="entry name" value="PROTEIN YJDM-RELATED"/>
    <property type="match status" value="1"/>
</dbReference>
<dbReference type="Proteomes" id="UP000321046">
    <property type="component" value="Unassembled WGS sequence"/>
</dbReference>
<proteinExistence type="predicted"/>
<protein>
    <submittedName>
        <fullName evidence="2">PhnA domain protein</fullName>
    </submittedName>
</protein>
<dbReference type="SUPFAM" id="SSF82057">
    <property type="entry name" value="Prokaryotic SH3-related domain"/>
    <property type="match status" value="1"/>
</dbReference>
<dbReference type="Gene3D" id="2.30.30.40">
    <property type="entry name" value="SH3 Domains"/>
    <property type="match status" value="1"/>
</dbReference>
<gene>
    <name evidence="2" type="ORF">FRC96_07180</name>
</gene>
<dbReference type="OrthoDB" id="9810131at2"/>
<feature type="domain" description="PhnA protein N-terminal proteobacterial" evidence="1">
    <location>
        <begin position="9"/>
        <end position="55"/>
    </location>
</feature>
<evidence type="ECO:0000313" key="3">
    <source>
        <dbReference type="Proteomes" id="UP000321046"/>
    </source>
</evidence>
<sequence length="195" mass="21198">MTDARLTHDLVDRSGNICELCGAHHELAPFGVAPFEAESAEHAALLCAGCRTQISGEDAELDPTHWFCLQEAIWSPVAPVQVLSYRLLHRLAPRATWAADLLAQAYLPDEVLAWAEKGIHTPDDDAPRTLDSNGTELSEGDAVTLIKDLDVKGTSFVAKRGTLVKGIHLTDNPEHVEGRVNGTVIVLKTMFLKKA</sequence>
<dbReference type="EMBL" id="VOSL01000036">
    <property type="protein sequence ID" value="TXD38714.1"/>
    <property type="molecule type" value="Genomic_DNA"/>
</dbReference>
<dbReference type="SMART" id="SM00782">
    <property type="entry name" value="PhnA_Zn_Ribbon"/>
    <property type="match status" value="1"/>
</dbReference>
<dbReference type="RefSeq" id="WP_146973827.1">
    <property type="nucleotide sequence ID" value="NZ_VOSL01000036.1"/>
</dbReference>
<accession>A0A5C6XKK3</accession>
<dbReference type="InterPro" id="IPR013991">
    <property type="entry name" value="PhnaA_N_proteobac"/>
</dbReference>
<evidence type="ECO:0000313" key="2">
    <source>
        <dbReference type="EMBL" id="TXD38714.1"/>
    </source>
</evidence>
<dbReference type="PANTHER" id="PTHR30305:SF3">
    <property type="entry name" value="PROTEIN YJDM"/>
    <property type="match status" value="1"/>
</dbReference>